<dbReference type="OMA" id="IKTMPKY"/>
<dbReference type="SUPFAM" id="SSF56112">
    <property type="entry name" value="Protein kinase-like (PK-like)"/>
    <property type="match status" value="1"/>
</dbReference>
<dbReference type="AlphaFoldDB" id="D2A2D6"/>
<dbReference type="PhylomeDB" id="D2A2D6"/>
<proteinExistence type="predicted"/>
<dbReference type="InterPro" id="IPR004119">
    <property type="entry name" value="EcKL"/>
</dbReference>
<evidence type="ECO:0000313" key="3">
    <source>
        <dbReference type="Proteomes" id="UP000007266"/>
    </source>
</evidence>
<dbReference type="Gene3D" id="3.90.1200.10">
    <property type="match status" value="1"/>
</dbReference>
<evidence type="ECO:0000259" key="1">
    <source>
        <dbReference type="SMART" id="SM00587"/>
    </source>
</evidence>
<name>D2A2D6_TRICA</name>
<feature type="domain" description="CHK kinase-like" evidence="1">
    <location>
        <begin position="118"/>
        <end position="309"/>
    </location>
</feature>
<dbReference type="InParanoid" id="D2A2D6"/>
<organism evidence="2 3">
    <name type="scientific">Tribolium castaneum</name>
    <name type="common">Red flour beetle</name>
    <dbReference type="NCBI Taxonomy" id="7070"/>
    <lineage>
        <taxon>Eukaryota</taxon>
        <taxon>Metazoa</taxon>
        <taxon>Ecdysozoa</taxon>
        <taxon>Arthropoda</taxon>
        <taxon>Hexapoda</taxon>
        <taxon>Insecta</taxon>
        <taxon>Pterygota</taxon>
        <taxon>Neoptera</taxon>
        <taxon>Endopterygota</taxon>
        <taxon>Coleoptera</taxon>
        <taxon>Polyphaga</taxon>
        <taxon>Cucujiformia</taxon>
        <taxon>Tenebrionidae</taxon>
        <taxon>Tenebrionidae incertae sedis</taxon>
        <taxon>Tribolium</taxon>
    </lineage>
</organism>
<dbReference type="Pfam" id="PF02958">
    <property type="entry name" value="EcKL"/>
    <property type="match status" value="1"/>
</dbReference>
<sequence length="399" mass="46961">MSPTLSLLTREDCEKILHRSVDSPGQLLTHKIRKFNDNVAGFLGEHYQLTIKHTAKNNTTQSTYFVKALPLTNHNQLEYVQESGIFRKEVILYQNLLTELNKIGNFAPKCYFIKDSCIVLEDMKTKGFEMLQKEKYLDETHCIAMLKTLAKYHSSTIIYERKRNITLDQKFKEEIKEASFSFTEGQPRQKWCVCVTKCVNDLIKLLPIENCDTICAKFERFVFEKMPQMLAPSKQFVNVLTHDDLWCNNLLFNDKPECVFVDFQLVRYTPPALDFLISLFLNLPYTYAMDNFTKIVDIYYKFLVEELKKHNLDERELSRQEFDQTLDFYKLAALTETAMYASHIYISEKLSNEIVADFHAYNEFSFINRSKYAVKEFQENSHYRERVSSILKPLVELIK</sequence>
<evidence type="ECO:0000313" key="2">
    <source>
        <dbReference type="EMBL" id="EFA02038.1"/>
    </source>
</evidence>
<dbReference type="PANTHER" id="PTHR11012:SF48">
    <property type="entry name" value="CHK KINASE-LIKE DOMAIN-CONTAINING PROTEIN-RELATED"/>
    <property type="match status" value="1"/>
</dbReference>
<dbReference type="EMBL" id="KQ971338">
    <property type="protein sequence ID" value="EFA02038.1"/>
    <property type="molecule type" value="Genomic_DNA"/>
</dbReference>
<gene>
    <name evidence="2" type="primary">AUGUSTUS-3.0.2_07665</name>
    <name evidence="2" type="ORF">TcasGA2_TC007665</name>
</gene>
<keyword evidence="3" id="KW-1185">Reference proteome</keyword>
<dbReference type="InterPro" id="IPR011009">
    <property type="entry name" value="Kinase-like_dom_sf"/>
</dbReference>
<dbReference type="eggNOG" id="ENOG502SF49">
    <property type="taxonomic scope" value="Eukaryota"/>
</dbReference>
<protein>
    <recommendedName>
        <fullName evidence="1">CHK kinase-like domain-containing protein</fullName>
    </recommendedName>
</protein>
<dbReference type="KEGG" id="tca:663958"/>
<dbReference type="HOGENOM" id="CLU_010718_3_1_1"/>
<reference evidence="2 3" key="1">
    <citation type="journal article" date="2008" name="Nature">
        <title>The genome of the model beetle and pest Tribolium castaneum.</title>
        <authorList>
            <consortium name="Tribolium Genome Sequencing Consortium"/>
            <person name="Richards S."/>
            <person name="Gibbs R.A."/>
            <person name="Weinstock G.M."/>
            <person name="Brown S.J."/>
            <person name="Denell R."/>
            <person name="Beeman R.W."/>
            <person name="Gibbs R."/>
            <person name="Beeman R.W."/>
            <person name="Brown S.J."/>
            <person name="Bucher G."/>
            <person name="Friedrich M."/>
            <person name="Grimmelikhuijzen C.J."/>
            <person name="Klingler M."/>
            <person name="Lorenzen M."/>
            <person name="Richards S."/>
            <person name="Roth S."/>
            <person name="Schroder R."/>
            <person name="Tautz D."/>
            <person name="Zdobnov E.M."/>
            <person name="Muzny D."/>
            <person name="Gibbs R.A."/>
            <person name="Weinstock G.M."/>
            <person name="Attaway T."/>
            <person name="Bell S."/>
            <person name="Buhay C.J."/>
            <person name="Chandrabose M.N."/>
            <person name="Chavez D."/>
            <person name="Clerk-Blankenburg K.P."/>
            <person name="Cree A."/>
            <person name="Dao M."/>
            <person name="Davis C."/>
            <person name="Chacko J."/>
            <person name="Dinh H."/>
            <person name="Dugan-Rocha S."/>
            <person name="Fowler G."/>
            <person name="Garner T.T."/>
            <person name="Garnes J."/>
            <person name="Gnirke A."/>
            <person name="Hawes A."/>
            <person name="Hernandez J."/>
            <person name="Hines S."/>
            <person name="Holder M."/>
            <person name="Hume J."/>
            <person name="Jhangiani S.N."/>
            <person name="Joshi V."/>
            <person name="Khan Z.M."/>
            <person name="Jackson L."/>
            <person name="Kovar C."/>
            <person name="Kowis A."/>
            <person name="Lee S."/>
            <person name="Lewis L.R."/>
            <person name="Margolis J."/>
            <person name="Morgan M."/>
            <person name="Nazareth L.V."/>
            <person name="Nguyen N."/>
            <person name="Okwuonu G."/>
            <person name="Parker D."/>
            <person name="Richards S."/>
            <person name="Ruiz S.J."/>
            <person name="Santibanez J."/>
            <person name="Savard J."/>
            <person name="Scherer S.E."/>
            <person name="Schneider B."/>
            <person name="Sodergren E."/>
            <person name="Tautz D."/>
            <person name="Vattahil S."/>
            <person name="Villasana D."/>
            <person name="White C.S."/>
            <person name="Wright R."/>
            <person name="Park Y."/>
            <person name="Beeman R.W."/>
            <person name="Lord J."/>
            <person name="Oppert B."/>
            <person name="Lorenzen M."/>
            <person name="Brown S."/>
            <person name="Wang L."/>
            <person name="Savard J."/>
            <person name="Tautz D."/>
            <person name="Richards S."/>
            <person name="Weinstock G."/>
            <person name="Gibbs R.A."/>
            <person name="Liu Y."/>
            <person name="Worley K."/>
            <person name="Weinstock G."/>
            <person name="Elsik C.G."/>
            <person name="Reese J.T."/>
            <person name="Elhaik E."/>
            <person name="Landan G."/>
            <person name="Graur D."/>
            <person name="Arensburger P."/>
            <person name="Atkinson P."/>
            <person name="Beeman R.W."/>
            <person name="Beidler J."/>
            <person name="Brown S.J."/>
            <person name="Demuth J.P."/>
            <person name="Drury D.W."/>
            <person name="Du Y.Z."/>
            <person name="Fujiwara H."/>
            <person name="Lorenzen M."/>
            <person name="Maselli V."/>
            <person name="Osanai M."/>
            <person name="Park Y."/>
            <person name="Robertson H.M."/>
            <person name="Tu Z."/>
            <person name="Wang J.J."/>
            <person name="Wang S."/>
            <person name="Richards S."/>
            <person name="Song H."/>
            <person name="Zhang L."/>
            <person name="Sodergren E."/>
            <person name="Werner D."/>
            <person name="Stanke M."/>
            <person name="Morgenstern B."/>
            <person name="Solovyev V."/>
            <person name="Kosarev P."/>
            <person name="Brown G."/>
            <person name="Chen H.C."/>
            <person name="Ermolaeva O."/>
            <person name="Hlavina W."/>
            <person name="Kapustin Y."/>
            <person name="Kiryutin B."/>
            <person name="Kitts P."/>
            <person name="Maglott D."/>
            <person name="Pruitt K."/>
            <person name="Sapojnikov V."/>
            <person name="Souvorov A."/>
            <person name="Mackey A.J."/>
            <person name="Waterhouse R.M."/>
            <person name="Wyder S."/>
            <person name="Zdobnov E.M."/>
            <person name="Zdobnov E.M."/>
            <person name="Wyder S."/>
            <person name="Kriventseva E.V."/>
            <person name="Kadowaki T."/>
            <person name="Bork P."/>
            <person name="Aranda M."/>
            <person name="Bao R."/>
            <person name="Beermann A."/>
            <person name="Berns N."/>
            <person name="Bolognesi R."/>
            <person name="Bonneton F."/>
            <person name="Bopp D."/>
            <person name="Brown S.J."/>
            <person name="Bucher G."/>
            <person name="Butts T."/>
            <person name="Chaumot A."/>
            <person name="Denell R.E."/>
            <person name="Ferrier D.E."/>
            <person name="Friedrich M."/>
            <person name="Gordon C.M."/>
            <person name="Jindra M."/>
            <person name="Klingler M."/>
            <person name="Lan Q."/>
            <person name="Lattorff H.M."/>
            <person name="Laudet V."/>
            <person name="von Levetsow C."/>
            <person name="Liu Z."/>
            <person name="Lutz R."/>
            <person name="Lynch J.A."/>
            <person name="da Fonseca R.N."/>
            <person name="Posnien N."/>
            <person name="Reuter R."/>
            <person name="Roth S."/>
            <person name="Savard J."/>
            <person name="Schinko J.B."/>
            <person name="Schmitt C."/>
            <person name="Schoppmeier M."/>
            <person name="Schroder R."/>
            <person name="Shippy T.D."/>
            <person name="Simonnet F."/>
            <person name="Marques-Souza H."/>
            <person name="Tautz D."/>
            <person name="Tomoyasu Y."/>
            <person name="Trauner J."/>
            <person name="Van der Zee M."/>
            <person name="Vervoort M."/>
            <person name="Wittkopp N."/>
            <person name="Wimmer E.A."/>
            <person name="Yang X."/>
            <person name="Jones A.K."/>
            <person name="Sattelle D.B."/>
            <person name="Ebert P.R."/>
            <person name="Nelson D."/>
            <person name="Scott J.G."/>
            <person name="Beeman R.W."/>
            <person name="Muthukrishnan S."/>
            <person name="Kramer K.J."/>
            <person name="Arakane Y."/>
            <person name="Beeman R.W."/>
            <person name="Zhu Q."/>
            <person name="Hogenkamp D."/>
            <person name="Dixit R."/>
            <person name="Oppert B."/>
            <person name="Jiang H."/>
            <person name="Zou Z."/>
            <person name="Marshall J."/>
            <person name="Elpidina E."/>
            <person name="Vinokurov K."/>
            <person name="Oppert C."/>
            <person name="Zou Z."/>
            <person name="Evans J."/>
            <person name="Lu Z."/>
            <person name="Zhao P."/>
            <person name="Sumathipala N."/>
            <person name="Altincicek B."/>
            <person name="Vilcinskas A."/>
            <person name="Williams M."/>
            <person name="Hultmark D."/>
            <person name="Hetru C."/>
            <person name="Jiang H."/>
            <person name="Grimmelikhuijzen C.J."/>
            <person name="Hauser F."/>
            <person name="Cazzamali G."/>
            <person name="Williamson M."/>
            <person name="Park Y."/>
            <person name="Li B."/>
            <person name="Tanaka Y."/>
            <person name="Predel R."/>
            <person name="Neupert S."/>
            <person name="Schachtner J."/>
            <person name="Verleyen P."/>
            <person name="Raible F."/>
            <person name="Bork P."/>
            <person name="Friedrich M."/>
            <person name="Walden K.K."/>
            <person name="Robertson H.M."/>
            <person name="Angeli S."/>
            <person name="Foret S."/>
            <person name="Bucher G."/>
            <person name="Schuetz S."/>
            <person name="Maleszka R."/>
            <person name="Wimmer E.A."/>
            <person name="Beeman R.W."/>
            <person name="Lorenzen M."/>
            <person name="Tomoyasu Y."/>
            <person name="Miller S.C."/>
            <person name="Grossmann D."/>
            <person name="Bucher G."/>
        </authorList>
    </citation>
    <scope>NUCLEOTIDE SEQUENCE [LARGE SCALE GENOMIC DNA]</scope>
    <source>
        <strain evidence="2 3">Georgia GA2</strain>
    </source>
</reference>
<reference evidence="2 3" key="2">
    <citation type="journal article" date="2010" name="Nucleic Acids Res.">
        <title>BeetleBase in 2010: revisions to provide comprehensive genomic information for Tribolium castaneum.</title>
        <authorList>
            <person name="Kim H.S."/>
            <person name="Murphy T."/>
            <person name="Xia J."/>
            <person name="Caragea D."/>
            <person name="Park Y."/>
            <person name="Beeman R.W."/>
            <person name="Lorenzen M.D."/>
            <person name="Butcher S."/>
            <person name="Manak J.R."/>
            <person name="Brown S.J."/>
        </authorList>
    </citation>
    <scope>GENOME REANNOTATION</scope>
    <source>
        <strain evidence="2 3">Georgia GA2</strain>
    </source>
</reference>
<dbReference type="Proteomes" id="UP000007266">
    <property type="component" value="Linkage group 4"/>
</dbReference>
<accession>D2A2D6</accession>
<dbReference type="OrthoDB" id="6334212at2759"/>
<dbReference type="InterPro" id="IPR015897">
    <property type="entry name" value="CHK_kinase-like"/>
</dbReference>
<dbReference type="SMART" id="SM00587">
    <property type="entry name" value="CHK"/>
    <property type="match status" value="1"/>
</dbReference>
<dbReference type="PANTHER" id="PTHR11012">
    <property type="entry name" value="PROTEIN KINASE-LIKE DOMAIN-CONTAINING"/>
    <property type="match status" value="1"/>
</dbReference>